<keyword evidence="9" id="KW-1185">Reference proteome</keyword>
<dbReference type="Gene3D" id="3.40.190.290">
    <property type="match status" value="1"/>
</dbReference>
<dbReference type="SUPFAM" id="SSF53850">
    <property type="entry name" value="Periplasmic binding protein-like II"/>
    <property type="match status" value="1"/>
</dbReference>
<evidence type="ECO:0000313" key="9">
    <source>
        <dbReference type="Proteomes" id="UP000260457"/>
    </source>
</evidence>
<dbReference type="RefSeq" id="WP_098177669.1">
    <property type="nucleotide sequence ID" value="NZ_CP030926.1"/>
</dbReference>
<dbReference type="KEGG" id="pbut:DTO10_25670"/>
<dbReference type="Pfam" id="PF03466">
    <property type="entry name" value="LysR_substrate"/>
    <property type="match status" value="1"/>
</dbReference>
<accession>A0AAX0RZV7</accession>
<dbReference type="PRINTS" id="PR00039">
    <property type="entry name" value="HTHLYSR"/>
</dbReference>
<dbReference type="CDD" id="cd05466">
    <property type="entry name" value="PBP2_LTTR_substrate"/>
    <property type="match status" value="1"/>
</dbReference>
<keyword evidence="2" id="KW-0805">Transcription regulation</keyword>
<keyword evidence="4" id="KW-0804">Transcription</keyword>
<protein>
    <submittedName>
        <fullName evidence="7">LysR family transcriptional regulator</fullName>
    </submittedName>
</protein>
<feature type="domain" description="HTH lysR-type" evidence="5">
    <location>
        <begin position="1"/>
        <end position="58"/>
    </location>
</feature>
<evidence type="ECO:0000256" key="4">
    <source>
        <dbReference type="ARBA" id="ARBA00023163"/>
    </source>
</evidence>
<dbReference type="Pfam" id="PF00126">
    <property type="entry name" value="HTH_1"/>
    <property type="match status" value="1"/>
</dbReference>
<dbReference type="InterPro" id="IPR036390">
    <property type="entry name" value="WH_DNA-bd_sf"/>
</dbReference>
<evidence type="ECO:0000313" key="7">
    <source>
        <dbReference type="EMBL" id="PEJ27371.1"/>
    </source>
</evidence>
<name>A0AAX0RZV7_9BACI</name>
<dbReference type="GO" id="GO:0003700">
    <property type="term" value="F:DNA-binding transcription factor activity"/>
    <property type="evidence" value="ECO:0007669"/>
    <property type="project" value="InterPro"/>
</dbReference>
<dbReference type="AlphaFoldDB" id="A0AAX0RZV7"/>
<dbReference type="FunFam" id="1.10.10.10:FF:000001">
    <property type="entry name" value="LysR family transcriptional regulator"/>
    <property type="match status" value="1"/>
</dbReference>
<keyword evidence="3" id="KW-0238">DNA-binding</keyword>
<dbReference type="InterPro" id="IPR005119">
    <property type="entry name" value="LysR_subst-bd"/>
</dbReference>
<evidence type="ECO:0000256" key="2">
    <source>
        <dbReference type="ARBA" id="ARBA00023015"/>
    </source>
</evidence>
<dbReference type="Proteomes" id="UP000220106">
    <property type="component" value="Unassembled WGS sequence"/>
</dbReference>
<evidence type="ECO:0000259" key="5">
    <source>
        <dbReference type="PROSITE" id="PS50931"/>
    </source>
</evidence>
<reference evidence="6 9" key="2">
    <citation type="submission" date="2018-07" db="EMBL/GenBank/DDBJ databases">
        <title>The molecular basis for the intramolecular migration of carboxyl group in the catabolism of para-hydroxybenzoate via gentisate.</title>
        <authorList>
            <person name="Zhao H."/>
            <person name="Xu Y."/>
            <person name="Lin S."/>
            <person name="Spain J.C."/>
            <person name="Zhou N.-Y."/>
        </authorList>
    </citation>
    <scope>NUCLEOTIDE SEQUENCE [LARGE SCALE GENOMIC DNA]</scope>
    <source>
        <strain evidence="6 9">PHB-7a</strain>
    </source>
</reference>
<dbReference type="InterPro" id="IPR000847">
    <property type="entry name" value="LysR_HTH_N"/>
</dbReference>
<dbReference type="InterPro" id="IPR050950">
    <property type="entry name" value="HTH-type_LysR_regulators"/>
</dbReference>
<reference evidence="7 8" key="1">
    <citation type="submission" date="2017-09" db="EMBL/GenBank/DDBJ databases">
        <title>Large-scale bioinformatics analysis of Bacillus genomes uncovers conserved roles of natural products in bacterial physiology.</title>
        <authorList>
            <consortium name="Agbiome Team Llc"/>
            <person name="Bleich R.M."/>
            <person name="Kirk G.J."/>
            <person name="Santa Maria K.C."/>
            <person name="Allen S.E."/>
            <person name="Farag S."/>
            <person name="Shank E.A."/>
            <person name="Bowers A."/>
        </authorList>
    </citation>
    <scope>NUCLEOTIDE SEQUENCE [LARGE SCALE GENOMIC DNA]</scope>
    <source>
        <strain evidence="7 8">AFS003229</strain>
    </source>
</reference>
<evidence type="ECO:0000256" key="1">
    <source>
        <dbReference type="ARBA" id="ARBA00009437"/>
    </source>
</evidence>
<proteinExistence type="inferred from homology"/>
<comment type="similarity">
    <text evidence="1">Belongs to the LysR transcriptional regulatory family.</text>
</comment>
<dbReference type="PROSITE" id="PS50931">
    <property type="entry name" value="HTH_LYSR"/>
    <property type="match status" value="1"/>
</dbReference>
<dbReference type="PANTHER" id="PTHR30419">
    <property type="entry name" value="HTH-TYPE TRANSCRIPTIONAL REGULATOR YBHD"/>
    <property type="match status" value="1"/>
</dbReference>
<dbReference type="GO" id="GO:0005829">
    <property type="term" value="C:cytosol"/>
    <property type="evidence" value="ECO:0007669"/>
    <property type="project" value="TreeGrafter"/>
</dbReference>
<dbReference type="EMBL" id="CP030926">
    <property type="protein sequence ID" value="AXN41422.1"/>
    <property type="molecule type" value="Genomic_DNA"/>
</dbReference>
<dbReference type="GO" id="GO:0003677">
    <property type="term" value="F:DNA binding"/>
    <property type="evidence" value="ECO:0007669"/>
    <property type="project" value="UniProtKB-KW"/>
</dbReference>
<gene>
    <name evidence="7" type="ORF">CN689_24020</name>
    <name evidence="6" type="ORF">DTO10_25670</name>
</gene>
<evidence type="ECO:0000256" key="3">
    <source>
        <dbReference type="ARBA" id="ARBA00023125"/>
    </source>
</evidence>
<dbReference type="SUPFAM" id="SSF46785">
    <property type="entry name" value="Winged helix' DNA-binding domain"/>
    <property type="match status" value="1"/>
</dbReference>
<organism evidence="7 8">
    <name type="scientific">Peribacillus butanolivorans</name>
    <dbReference type="NCBI Taxonomy" id="421767"/>
    <lineage>
        <taxon>Bacteria</taxon>
        <taxon>Bacillati</taxon>
        <taxon>Bacillota</taxon>
        <taxon>Bacilli</taxon>
        <taxon>Bacillales</taxon>
        <taxon>Bacillaceae</taxon>
        <taxon>Peribacillus</taxon>
    </lineage>
</organism>
<dbReference type="Gene3D" id="1.10.10.10">
    <property type="entry name" value="Winged helix-like DNA-binding domain superfamily/Winged helix DNA-binding domain"/>
    <property type="match status" value="1"/>
</dbReference>
<sequence>MHLEQLKYIVEVAKTRSISIAAQNLHVSQSTISKAITNLEQELSIHLFTRSRLGAQPTTEGKNIIKKAYEIVVKIEEIQEEAQEQTSLINGELNISASPSFFMPILLKALANFKKDYPNFRIVMTEKKSPNIIEDVSQGKIDIGLAMLDEIDWNAHEELVFESLLEGKIMVCVSKHSPLAFSDHITPEELINETVVMYDGVIWKDSISIFMNRYGPMNILFASNNTEVIKKAVSEGLAISFLMDIALKDDHYVKSGEIIPISLINLESNHRSFGWVRSKKKHFSLAAREFLKYLKLHISKLE</sequence>
<dbReference type="PANTHER" id="PTHR30419:SF8">
    <property type="entry name" value="NITROGEN ASSIMILATION TRANSCRIPTIONAL ACTIVATOR-RELATED"/>
    <property type="match status" value="1"/>
</dbReference>
<dbReference type="InterPro" id="IPR036388">
    <property type="entry name" value="WH-like_DNA-bd_sf"/>
</dbReference>
<evidence type="ECO:0000313" key="8">
    <source>
        <dbReference type="Proteomes" id="UP000220106"/>
    </source>
</evidence>
<evidence type="ECO:0000313" key="6">
    <source>
        <dbReference type="EMBL" id="AXN41422.1"/>
    </source>
</evidence>
<dbReference type="Proteomes" id="UP000260457">
    <property type="component" value="Chromosome"/>
</dbReference>
<dbReference type="EMBL" id="NUEQ01000101">
    <property type="protein sequence ID" value="PEJ27371.1"/>
    <property type="molecule type" value="Genomic_DNA"/>
</dbReference>